<feature type="compositionally biased region" description="Basic and acidic residues" evidence="1">
    <location>
        <begin position="33"/>
        <end position="49"/>
    </location>
</feature>
<feature type="compositionally biased region" description="Basic and acidic residues" evidence="1">
    <location>
        <begin position="87"/>
        <end position="103"/>
    </location>
</feature>
<dbReference type="AlphaFoldDB" id="A0A7N1A036"/>
<feature type="compositionally biased region" description="Basic and acidic residues" evidence="1">
    <location>
        <begin position="9"/>
        <end position="21"/>
    </location>
</feature>
<evidence type="ECO:0000313" key="2">
    <source>
        <dbReference type="EnsemblPlants" id="Kaladp0061s0154.1.v1.1.CDS.1"/>
    </source>
</evidence>
<evidence type="ECO:0000313" key="3">
    <source>
        <dbReference type="Proteomes" id="UP000594263"/>
    </source>
</evidence>
<dbReference type="EnsemblPlants" id="Kaladp0061s0154.1.v1.1">
    <property type="protein sequence ID" value="Kaladp0061s0154.1.v1.1.CDS.1"/>
    <property type="gene ID" value="Kaladp0061s0154.v1.1"/>
</dbReference>
<feature type="region of interest" description="Disordered" evidence="1">
    <location>
        <begin position="1"/>
        <end position="109"/>
    </location>
</feature>
<reference evidence="2" key="1">
    <citation type="submission" date="2021-01" db="UniProtKB">
        <authorList>
            <consortium name="EnsemblPlants"/>
        </authorList>
    </citation>
    <scope>IDENTIFICATION</scope>
</reference>
<dbReference type="Proteomes" id="UP000594263">
    <property type="component" value="Unplaced"/>
</dbReference>
<dbReference type="PANTHER" id="PTHR33673">
    <property type="entry name" value="SUPPRESSOR SRP40-LIKE PROTEIN"/>
    <property type="match status" value="1"/>
</dbReference>
<name>A0A7N1A036_KALFE</name>
<proteinExistence type="predicted"/>
<organism evidence="2 3">
    <name type="scientific">Kalanchoe fedtschenkoi</name>
    <name type="common">Lavender scallops</name>
    <name type="synonym">South American air plant</name>
    <dbReference type="NCBI Taxonomy" id="63787"/>
    <lineage>
        <taxon>Eukaryota</taxon>
        <taxon>Viridiplantae</taxon>
        <taxon>Streptophyta</taxon>
        <taxon>Embryophyta</taxon>
        <taxon>Tracheophyta</taxon>
        <taxon>Spermatophyta</taxon>
        <taxon>Magnoliopsida</taxon>
        <taxon>eudicotyledons</taxon>
        <taxon>Gunneridae</taxon>
        <taxon>Pentapetalae</taxon>
        <taxon>Saxifragales</taxon>
        <taxon>Crassulaceae</taxon>
        <taxon>Kalanchoe</taxon>
    </lineage>
</organism>
<feature type="compositionally biased region" description="Polar residues" evidence="1">
    <location>
        <begin position="254"/>
        <end position="269"/>
    </location>
</feature>
<accession>A0A7N1A036</accession>
<feature type="compositionally biased region" description="Low complexity" evidence="1">
    <location>
        <begin position="67"/>
        <end position="80"/>
    </location>
</feature>
<feature type="compositionally biased region" description="Basic and acidic residues" evidence="1">
    <location>
        <begin position="233"/>
        <end position="249"/>
    </location>
</feature>
<dbReference type="Gramene" id="Kaladp0061s0154.1.v1.1">
    <property type="protein sequence ID" value="Kaladp0061s0154.1.v1.1.CDS.1"/>
    <property type="gene ID" value="Kaladp0061s0154.v1.1"/>
</dbReference>
<dbReference type="PANTHER" id="PTHR33673:SF36">
    <property type="entry name" value="MYB-LIKE PROTEIN Q"/>
    <property type="match status" value="1"/>
</dbReference>
<feature type="region of interest" description="Disordered" evidence="1">
    <location>
        <begin position="211"/>
        <end position="283"/>
    </location>
</feature>
<protein>
    <submittedName>
        <fullName evidence="2">Uncharacterized protein</fullName>
    </submittedName>
</protein>
<keyword evidence="3" id="KW-1185">Reference proteome</keyword>
<evidence type="ECO:0000256" key="1">
    <source>
        <dbReference type="SAM" id="MobiDB-lite"/>
    </source>
</evidence>
<sequence>MEDPNGGAKSDHPHGFPDDIFRASGEGTQPEDPWIHHKGSDSADSETHSASHLGNPFGNSDHKNQLSFSSRSSSSSSADPFQDDDDQDHHKSTDLTAELDARVADPASSSEAAHEAVFFNASHTPPIQVMDHPGTYDPSRIPASVFTPRSSSPMDWSAASNESLFSLHVGNTSFNRDQFFMMGMDLHKSGELPKPDEMYKSGELFSLSPSPLVTFGGSADHDTKTPKVAKKSKSTDEDAKSETLRKEDQPPSQPASTRLSTISSHSDGSGVSGASGRSFAFPV</sequence>